<organism evidence="1">
    <name type="scientific">marine sediment metagenome</name>
    <dbReference type="NCBI Taxonomy" id="412755"/>
    <lineage>
        <taxon>unclassified sequences</taxon>
        <taxon>metagenomes</taxon>
        <taxon>ecological metagenomes</taxon>
    </lineage>
</organism>
<dbReference type="AlphaFoldDB" id="X1R0F3"/>
<reference evidence="1" key="1">
    <citation type="journal article" date="2014" name="Front. Microbiol.">
        <title>High frequency of phylogenetically diverse reductive dehalogenase-homologous genes in deep subseafloor sedimentary metagenomes.</title>
        <authorList>
            <person name="Kawai M."/>
            <person name="Futagami T."/>
            <person name="Toyoda A."/>
            <person name="Takaki Y."/>
            <person name="Nishi S."/>
            <person name="Hori S."/>
            <person name="Arai W."/>
            <person name="Tsubouchi T."/>
            <person name="Morono Y."/>
            <person name="Uchiyama I."/>
            <person name="Ito T."/>
            <person name="Fujiyama A."/>
            <person name="Inagaki F."/>
            <person name="Takami H."/>
        </authorList>
    </citation>
    <scope>NUCLEOTIDE SEQUENCE</scope>
    <source>
        <strain evidence="1">Expedition CK06-06</strain>
    </source>
</reference>
<sequence>VEEITEIERVISEVKGKILPEPTLGFWEGKTPCWEMFRCPEAMKNECPAFKYRSLPCWQIEGTYCKLYDYGAKGDGTDICQVCRVYKRWGHGEPIEIKLLGKGFDTALKSVSK</sequence>
<dbReference type="EMBL" id="BARW01012866">
    <property type="protein sequence ID" value="GAI73998.1"/>
    <property type="molecule type" value="Genomic_DNA"/>
</dbReference>
<comment type="caution">
    <text evidence="1">The sequence shown here is derived from an EMBL/GenBank/DDBJ whole genome shotgun (WGS) entry which is preliminary data.</text>
</comment>
<protein>
    <submittedName>
        <fullName evidence="1">Uncharacterized protein</fullName>
    </submittedName>
</protein>
<evidence type="ECO:0000313" key="1">
    <source>
        <dbReference type="EMBL" id="GAI73998.1"/>
    </source>
</evidence>
<gene>
    <name evidence="1" type="ORF">S12H4_23968</name>
</gene>
<feature type="non-terminal residue" evidence="1">
    <location>
        <position position="1"/>
    </location>
</feature>
<name>X1R0F3_9ZZZZ</name>
<accession>X1R0F3</accession>
<proteinExistence type="predicted"/>